<evidence type="ECO:0000313" key="14">
    <source>
        <dbReference type="Proteomes" id="UP000092024"/>
    </source>
</evidence>
<comment type="catalytic activity">
    <reaction evidence="9 10 12">
        <text>L-threonyl-[protein] + FAD = FMN-L-threonyl-[protein] + AMP + H(+)</text>
        <dbReference type="Rhea" id="RHEA:36847"/>
        <dbReference type="Rhea" id="RHEA-COMP:11060"/>
        <dbReference type="Rhea" id="RHEA-COMP:11061"/>
        <dbReference type="ChEBI" id="CHEBI:15378"/>
        <dbReference type="ChEBI" id="CHEBI:30013"/>
        <dbReference type="ChEBI" id="CHEBI:57692"/>
        <dbReference type="ChEBI" id="CHEBI:74257"/>
        <dbReference type="ChEBI" id="CHEBI:456215"/>
        <dbReference type="EC" id="2.7.1.180"/>
    </reaction>
</comment>
<dbReference type="PROSITE" id="PS51257">
    <property type="entry name" value="PROKAR_LIPOPROTEIN"/>
    <property type="match status" value="1"/>
</dbReference>
<comment type="function">
    <text evidence="12">Flavin transferase that catalyzes the transfer of the FMN moiety of FAD and its covalent binding to the hydroxyl group of a threonine residue in a target flavoprotein.</text>
</comment>
<comment type="cofactor">
    <cofactor evidence="11">
        <name>Mg(2+)</name>
        <dbReference type="ChEBI" id="CHEBI:18420"/>
    </cofactor>
    <cofactor evidence="11">
        <name>Mn(2+)</name>
        <dbReference type="ChEBI" id="CHEBI:29035"/>
    </cofactor>
    <text evidence="11">Magnesium. Can also use manganese.</text>
</comment>
<dbReference type="EMBL" id="LYPA01000068">
    <property type="protein sequence ID" value="OBR63991.1"/>
    <property type="molecule type" value="Genomic_DNA"/>
</dbReference>
<dbReference type="OrthoDB" id="9778595at2"/>
<feature type="signal peptide" evidence="12">
    <location>
        <begin position="1"/>
        <end position="21"/>
    </location>
</feature>
<dbReference type="GO" id="GO:0046872">
    <property type="term" value="F:metal ion binding"/>
    <property type="evidence" value="ECO:0007669"/>
    <property type="project" value="UniProtKB-UniRule"/>
</dbReference>
<dbReference type="Proteomes" id="UP000092024">
    <property type="component" value="Unassembled WGS sequence"/>
</dbReference>
<comment type="caution">
    <text evidence="13">The sequence shown here is derived from an EMBL/GenBank/DDBJ whole genome shotgun (WGS) entry which is preliminary data.</text>
</comment>
<evidence type="ECO:0000256" key="3">
    <source>
        <dbReference type="ARBA" id="ARBA00022630"/>
    </source>
</evidence>
<keyword evidence="14" id="KW-1185">Reference proteome</keyword>
<feature type="binding site" evidence="11">
    <location>
        <position position="184"/>
    </location>
    <ligand>
        <name>Mg(2+)</name>
        <dbReference type="ChEBI" id="CHEBI:18420"/>
    </ligand>
</feature>
<keyword evidence="3 10" id="KW-0285">Flavoprotein</keyword>
<keyword evidence="7 10" id="KW-0460">Magnesium</keyword>
<dbReference type="AlphaFoldDB" id="A0A1A5YEC5"/>
<feature type="binding site" evidence="11">
    <location>
        <position position="298"/>
    </location>
    <ligand>
        <name>Mg(2+)</name>
        <dbReference type="ChEBI" id="CHEBI:18420"/>
    </ligand>
</feature>
<name>A0A1A5YEC5_9BACL</name>
<dbReference type="InterPro" id="IPR024932">
    <property type="entry name" value="ApbE"/>
</dbReference>
<organism evidence="13 14">
    <name type="scientific">Paenibacillus oryzae</name>
    <dbReference type="NCBI Taxonomy" id="1844972"/>
    <lineage>
        <taxon>Bacteria</taxon>
        <taxon>Bacillati</taxon>
        <taxon>Bacillota</taxon>
        <taxon>Bacilli</taxon>
        <taxon>Bacillales</taxon>
        <taxon>Paenibacillaceae</taxon>
        <taxon>Paenibacillus</taxon>
    </lineage>
</organism>
<proteinExistence type="inferred from homology"/>
<protein>
    <recommendedName>
        <fullName evidence="2 10">FAD:protein FMN transferase</fullName>
        <ecNumber evidence="1 10">2.7.1.180</ecNumber>
    </recommendedName>
    <alternativeName>
        <fullName evidence="8 10">Flavin transferase</fullName>
    </alternativeName>
</protein>
<evidence type="ECO:0000256" key="6">
    <source>
        <dbReference type="ARBA" id="ARBA00022827"/>
    </source>
</evidence>
<feature type="chain" id="PRO_5039753196" description="FAD:protein FMN transferase" evidence="12">
    <location>
        <begin position="22"/>
        <end position="354"/>
    </location>
</feature>
<keyword evidence="6 10" id="KW-0274">FAD</keyword>
<evidence type="ECO:0000256" key="8">
    <source>
        <dbReference type="ARBA" id="ARBA00031306"/>
    </source>
</evidence>
<evidence type="ECO:0000256" key="4">
    <source>
        <dbReference type="ARBA" id="ARBA00022679"/>
    </source>
</evidence>
<keyword evidence="12" id="KW-1003">Cell membrane</keyword>
<dbReference type="InterPro" id="IPR003374">
    <property type="entry name" value="ApbE-like_sf"/>
</dbReference>
<evidence type="ECO:0000256" key="11">
    <source>
        <dbReference type="PIRSR" id="PIRSR006268-2"/>
    </source>
</evidence>
<evidence type="ECO:0000256" key="7">
    <source>
        <dbReference type="ARBA" id="ARBA00022842"/>
    </source>
</evidence>
<feature type="binding site" evidence="11">
    <location>
        <position position="302"/>
    </location>
    <ligand>
        <name>Mg(2+)</name>
        <dbReference type="ChEBI" id="CHEBI:18420"/>
    </ligand>
</feature>
<dbReference type="GO" id="GO:0005886">
    <property type="term" value="C:plasma membrane"/>
    <property type="evidence" value="ECO:0007669"/>
    <property type="project" value="UniProtKB-SubCell"/>
</dbReference>
<keyword evidence="12" id="KW-0449">Lipoprotein</keyword>
<sequence>MGKRIRMPLFIVMLAVMIAAAGCSGGNKETQSATETLTPKAETYFIFDTIVTLRVYDDKMTKTHFDEVKALLQEIDGQMNRQQENSEIGQVNKNAGVAPVNVSPQTMKVVKRALYYASISDAMFDPSIGPIVDLWGVGSDHAAVPSQEAINERKALVNYKDITIDEANSTIKLEKPGMIIDLGAIAKGYAADVMAAYLKEKGFKSAIIDLGGNVLAMGAKPGGGDWRIGIQTPEEARGNHLGVLPVKDKTIVTSGVYERYFEENGKMYHHLMDGRTGYPVDKDLLSVTVVTDVSMNADALSTAAFAYGVEKGMQFIEEQENAEAIFVTTEHDVYLTSGLKGVFQLTSDQFHLAN</sequence>
<dbReference type="SUPFAM" id="SSF143631">
    <property type="entry name" value="ApbE-like"/>
    <property type="match status" value="1"/>
</dbReference>
<comment type="similarity">
    <text evidence="10 12">Belongs to the ApbE family.</text>
</comment>
<dbReference type="RefSeq" id="WP_068685650.1">
    <property type="nucleotide sequence ID" value="NZ_LYPA01000068.1"/>
</dbReference>
<dbReference type="PIRSF" id="PIRSF006268">
    <property type="entry name" value="ApbE"/>
    <property type="match status" value="1"/>
</dbReference>
<dbReference type="Gene3D" id="3.10.520.10">
    <property type="entry name" value="ApbE-like domains"/>
    <property type="match status" value="1"/>
</dbReference>
<evidence type="ECO:0000256" key="1">
    <source>
        <dbReference type="ARBA" id="ARBA00011955"/>
    </source>
</evidence>
<keyword evidence="5 10" id="KW-0479">Metal-binding</keyword>
<evidence type="ECO:0000256" key="2">
    <source>
        <dbReference type="ARBA" id="ARBA00016337"/>
    </source>
</evidence>
<evidence type="ECO:0000256" key="9">
    <source>
        <dbReference type="ARBA" id="ARBA00048540"/>
    </source>
</evidence>
<keyword evidence="12" id="KW-0472">Membrane</keyword>
<evidence type="ECO:0000256" key="10">
    <source>
        <dbReference type="PIRNR" id="PIRNR006268"/>
    </source>
</evidence>
<evidence type="ECO:0000256" key="12">
    <source>
        <dbReference type="RuleBase" id="RU363002"/>
    </source>
</evidence>
<evidence type="ECO:0000256" key="5">
    <source>
        <dbReference type="ARBA" id="ARBA00022723"/>
    </source>
</evidence>
<keyword evidence="12" id="KW-0732">Signal</keyword>
<comment type="subcellular location">
    <subcellularLocation>
        <location evidence="12">Cell inner membrane</location>
        <topology evidence="12">Lipid-anchor</topology>
        <orientation evidence="12">Periplasmic side</orientation>
    </subcellularLocation>
</comment>
<evidence type="ECO:0000313" key="13">
    <source>
        <dbReference type="EMBL" id="OBR63991.1"/>
    </source>
</evidence>
<gene>
    <name evidence="13" type="ORF">A7K91_11385</name>
</gene>
<dbReference type="EC" id="2.7.1.180" evidence="1 10"/>
<dbReference type="GO" id="GO:0016740">
    <property type="term" value="F:transferase activity"/>
    <property type="evidence" value="ECO:0007669"/>
    <property type="project" value="UniProtKB-UniRule"/>
</dbReference>
<dbReference type="PANTHER" id="PTHR30040:SF2">
    <property type="entry name" value="FAD:PROTEIN FMN TRANSFERASE"/>
    <property type="match status" value="1"/>
</dbReference>
<dbReference type="PANTHER" id="PTHR30040">
    <property type="entry name" value="THIAMINE BIOSYNTHESIS LIPOPROTEIN APBE"/>
    <property type="match status" value="1"/>
</dbReference>
<dbReference type="Pfam" id="PF02424">
    <property type="entry name" value="ApbE"/>
    <property type="match status" value="1"/>
</dbReference>
<dbReference type="STRING" id="1844972.A7K91_11385"/>
<accession>A0A1A5YEC5</accession>
<keyword evidence="4 10" id="KW-0808">Transferase</keyword>
<keyword evidence="12" id="KW-0997">Cell inner membrane</keyword>
<reference evidence="13 14" key="1">
    <citation type="submission" date="2016-05" db="EMBL/GenBank/DDBJ databases">
        <title>Paenibacillus oryzae. sp. nov., isolated from the rice root.</title>
        <authorList>
            <person name="Zhang J."/>
            <person name="Zhang X."/>
        </authorList>
    </citation>
    <scope>NUCLEOTIDE SEQUENCE [LARGE SCALE GENOMIC DNA]</scope>
    <source>
        <strain evidence="13 14">1DrF-4</strain>
    </source>
</reference>